<feature type="region of interest" description="Disordered" evidence="6">
    <location>
        <begin position="51"/>
        <end position="94"/>
    </location>
</feature>
<reference evidence="9" key="1">
    <citation type="submission" date="2022-07" db="EMBL/GenBank/DDBJ databases">
        <title>Draft genome sequence of Zalerion maritima ATCC 34329, a (micro)plastics degrading marine fungus.</title>
        <authorList>
            <person name="Paco A."/>
            <person name="Goncalves M.F.M."/>
            <person name="Rocha-Santos T.A.P."/>
            <person name="Alves A."/>
        </authorList>
    </citation>
    <scope>NUCLEOTIDE SEQUENCE</scope>
    <source>
        <strain evidence="9">ATCC 34329</strain>
    </source>
</reference>
<feature type="region of interest" description="Disordered" evidence="6">
    <location>
        <begin position="644"/>
        <end position="683"/>
    </location>
</feature>
<keyword evidence="4 7" id="KW-0472">Membrane</keyword>
<protein>
    <recommendedName>
        <fullName evidence="8">Ima1 N-terminal domain-containing protein</fullName>
    </recommendedName>
</protein>
<dbReference type="GO" id="GO:0034992">
    <property type="term" value="C:microtubule organizing center attachment site"/>
    <property type="evidence" value="ECO:0007669"/>
    <property type="project" value="TreeGrafter"/>
</dbReference>
<proteinExistence type="predicted"/>
<keyword evidence="10" id="KW-1185">Reference proteome</keyword>
<dbReference type="EMBL" id="JAKWBI020000007">
    <property type="protein sequence ID" value="KAJ2906970.1"/>
    <property type="molecule type" value="Genomic_DNA"/>
</dbReference>
<evidence type="ECO:0000313" key="10">
    <source>
        <dbReference type="Proteomes" id="UP001201980"/>
    </source>
</evidence>
<evidence type="ECO:0000256" key="5">
    <source>
        <dbReference type="ARBA" id="ARBA00023242"/>
    </source>
</evidence>
<feature type="region of interest" description="Disordered" evidence="6">
    <location>
        <begin position="122"/>
        <end position="160"/>
    </location>
</feature>
<accession>A0AAD5RYR1</accession>
<feature type="transmembrane region" description="Helical" evidence="7">
    <location>
        <begin position="351"/>
        <end position="369"/>
    </location>
</feature>
<sequence length="901" mass="98561">MPTLRQQRYLCCHFCGQKSPYKWDGTLTQFHCTKCDAENYLDKNGEITDPPPSIFTSAFSPNNQSSSLEPPIRYASEPRRSTSPLPGSPSSPLSSSANIFCETCLKNQHMYLSALAQWYSSSDSDPGSDSESPHQIPSSPSQSQVGVGENLLSPTSRHNPRSFYRFKKSLESRYPQVCPSCLPKVDHALSQAGYRAKADHLRRMMDRSRLSRSSTKSRSALDYFDLLGRSFWILGLLLQLLWHLTLISSIIGEPVGLLSERDEPPEALLPLKKISENLPRPDTFSYYSVIASLAASWWNPQFPATFRGFTRHLNGLRNWYGFQVVIVVSRLVFMQVAFLKKAGGINGLTRLLTLHTGMALCMIYIYSVARRAVTKDHTPLFGNTSSSVPTPTKDLAPSPRKSHSQPAGTQSLSQALDDILQSPPSTLLSSPLQQTRFPNTLSPDSSPSVRRRPNPAATARFGSAPPDRASTKFSGGILSSFKFNDGLQRASSQDITAATYGDEMEWTPTASPHRAFNPSAQTSERDSQKFNASPTGPDKGPFWYRVPPQPVDPMSRARNPPKPLIKVPGSDLNQKVQKIFFRGSGKPSNQPHGTSIFGRKDTGGGQSSDGSGLRIAQPTFFAKTSENDPRNDLSGLFGQNFSLGADENGHYRNDDDDDELTEEEDEGTARRRRRPVSKKQNQGFTDPHRFAFIEVVILVSCLAAWVHTIWSPQWGGAAGAGGSRPSFIFDFDSAVASPPGGTSWLSPDSEYSSWGPVDDGDMRPGEGGEKQLPPPVQEALFIFGRTLSTLLTASIMGICFVLAGRITLGYVLQILACRGKSSQPGGFKHAKSRHHHTSSRKGGGAPVAAYAAVTLGATEMIVAGYCAFQIWTTTDVQSACANEGVYVLGAMVGHRIIYAYV</sequence>
<feature type="compositionally biased region" description="Acidic residues" evidence="6">
    <location>
        <begin position="654"/>
        <end position="666"/>
    </location>
</feature>
<feature type="compositionally biased region" description="Polar residues" evidence="6">
    <location>
        <begin position="743"/>
        <end position="752"/>
    </location>
</feature>
<feature type="compositionally biased region" description="Basic and acidic residues" evidence="6">
    <location>
        <begin position="760"/>
        <end position="769"/>
    </location>
</feature>
<keyword evidence="3 7" id="KW-1133">Transmembrane helix</keyword>
<keyword evidence="2 7" id="KW-0812">Transmembrane</keyword>
<feature type="domain" description="Ima1 N-terminal" evidence="8">
    <location>
        <begin position="11"/>
        <end position="127"/>
    </location>
</feature>
<feature type="transmembrane region" description="Helical" evidence="7">
    <location>
        <begin position="790"/>
        <end position="812"/>
    </location>
</feature>
<feature type="transmembrane region" description="Helical" evidence="7">
    <location>
        <begin position="231"/>
        <end position="251"/>
    </location>
</feature>
<dbReference type="GO" id="GO:0034506">
    <property type="term" value="C:chromosome, centromeric core domain"/>
    <property type="evidence" value="ECO:0007669"/>
    <property type="project" value="TreeGrafter"/>
</dbReference>
<keyword evidence="5" id="KW-0539">Nucleus</keyword>
<comment type="caution">
    <text evidence="9">The sequence shown here is derived from an EMBL/GenBank/DDBJ whole genome shotgun (WGS) entry which is preliminary data.</text>
</comment>
<gene>
    <name evidence="9" type="ORF">MKZ38_009833</name>
</gene>
<dbReference type="Pfam" id="PF09779">
    <property type="entry name" value="Ima1_N"/>
    <property type="match status" value="1"/>
</dbReference>
<dbReference type="GO" id="GO:0044732">
    <property type="term" value="C:mitotic spindle pole body"/>
    <property type="evidence" value="ECO:0007669"/>
    <property type="project" value="TreeGrafter"/>
</dbReference>
<evidence type="ECO:0000256" key="2">
    <source>
        <dbReference type="ARBA" id="ARBA00022692"/>
    </source>
</evidence>
<dbReference type="Proteomes" id="UP001201980">
    <property type="component" value="Unassembled WGS sequence"/>
</dbReference>
<feature type="compositionally biased region" description="Low complexity" evidence="6">
    <location>
        <begin position="423"/>
        <end position="435"/>
    </location>
</feature>
<evidence type="ECO:0000259" key="8">
    <source>
        <dbReference type="Pfam" id="PF09779"/>
    </source>
</evidence>
<dbReference type="PANTHER" id="PTHR28538">
    <property type="entry name" value="INTEGRAL INNER NUCLEAR MEMBRANE PROTEIN IMA1"/>
    <property type="match status" value="1"/>
</dbReference>
<evidence type="ECO:0000256" key="6">
    <source>
        <dbReference type="SAM" id="MobiDB-lite"/>
    </source>
</evidence>
<feature type="transmembrane region" description="Helical" evidence="7">
    <location>
        <begin position="319"/>
        <end position="339"/>
    </location>
</feature>
<name>A0AAD5RYR1_9PEZI</name>
<comment type="subcellular location">
    <subcellularLocation>
        <location evidence="1">Nucleus inner membrane</location>
        <topology evidence="1">Multi-pass membrane protein</topology>
    </subcellularLocation>
</comment>
<evidence type="ECO:0000256" key="3">
    <source>
        <dbReference type="ARBA" id="ARBA00022989"/>
    </source>
</evidence>
<dbReference type="AlphaFoldDB" id="A0AAD5RYR1"/>
<feature type="region of interest" description="Disordered" evidence="6">
    <location>
        <begin position="379"/>
        <end position="411"/>
    </location>
</feature>
<feature type="region of interest" description="Disordered" evidence="6">
    <location>
        <begin position="506"/>
        <end position="613"/>
    </location>
</feature>
<dbReference type="PANTHER" id="PTHR28538:SF1">
    <property type="entry name" value="INTEGRAL INNER NUCLEAR MEMBRANE PROTEIN IMA1"/>
    <property type="match status" value="1"/>
</dbReference>
<feature type="compositionally biased region" description="Low complexity" evidence="6">
    <location>
        <begin position="81"/>
        <end position="94"/>
    </location>
</feature>
<feature type="compositionally biased region" description="Basic residues" evidence="6">
    <location>
        <begin position="828"/>
        <end position="839"/>
    </location>
</feature>
<evidence type="ECO:0000256" key="1">
    <source>
        <dbReference type="ARBA" id="ARBA00004473"/>
    </source>
</evidence>
<feature type="compositionally biased region" description="Polar residues" evidence="6">
    <location>
        <begin position="381"/>
        <end position="390"/>
    </location>
</feature>
<feature type="compositionally biased region" description="Low complexity" evidence="6">
    <location>
        <begin position="122"/>
        <end position="144"/>
    </location>
</feature>
<evidence type="ECO:0000256" key="4">
    <source>
        <dbReference type="ARBA" id="ARBA00023136"/>
    </source>
</evidence>
<feature type="compositionally biased region" description="Polar residues" evidence="6">
    <location>
        <begin position="54"/>
        <end position="68"/>
    </location>
</feature>
<dbReference type="GO" id="GO:0071765">
    <property type="term" value="P:nuclear inner membrane organization"/>
    <property type="evidence" value="ECO:0007669"/>
    <property type="project" value="InterPro"/>
</dbReference>
<dbReference type="InterPro" id="IPR042321">
    <property type="entry name" value="Ima1"/>
</dbReference>
<organism evidence="9 10">
    <name type="scientific">Zalerion maritima</name>
    <dbReference type="NCBI Taxonomy" id="339359"/>
    <lineage>
        <taxon>Eukaryota</taxon>
        <taxon>Fungi</taxon>
        <taxon>Dikarya</taxon>
        <taxon>Ascomycota</taxon>
        <taxon>Pezizomycotina</taxon>
        <taxon>Sordariomycetes</taxon>
        <taxon>Lulworthiomycetidae</taxon>
        <taxon>Lulworthiales</taxon>
        <taxon>Lulworthiaceae</taxon>
        <taxon>Zalerion</taxon>
    </lineage>
</organism>
<feature type="region of interest" description="Disordered" evidence="6">
    <location>
        <begin position="423"/>
        <end position="472"/>
    </location>
</feature>
<feature type="region of interest" description="Disordered" evidence="6">
    <location>
        <begin position="823"/>
        <end position="842"/>
    </location>
</feature>
<feature type="region of interest" description="Disordered" evidence="6">
    <location>
        <begin position="740"/>
        <end position="770"/>
    </location>
</feature>
<evidence type="ECO:0000256" key="7">
    <source>
        <dbReference type="SAM" id="Phobius"/>
    </source>
</evidence>
<dbReference type="InterPro" id="IPR018617">
    <property type="entry name" value="Ima1_N"/>
</dbReference>
<dbReference type="GO" id="GO:0005637">
    <property type="term" value="C:nuclear inner membrane"/>
    <property type="evidence" value="ECO:0007669"/>
    <property type="project" value="UniProtKB-SubCell"/>
</dbReference>
<evidence type="ECO:0000313" key="9">
    <source>
        <dbReference type="EMBL" id="KAJ2906970.1"/>
    </source>
</evidence>